<gene>
    <name evidence="1" type="primary">rps2</name>
</gene>
<accession>A0A8F1B811</accession>
<evidence type="ECO:0000313" key="1">
    <source>
        <dbReference type="EMBL" id="QWM93599.1"/>
    </source>
</evidence>
<keyword evidence="1" id="KW-0496">Mitochondrion</keyword>
<dbReference type="GeneID" id="67123809"/>
<organism evidence="1">
    <name type="scientific">Tryblionella apiculata</name>
    <dbReference type="NCBI Taxonomy" id="1003145"/>
    <lineage>
        <taxon>Eukaryota</taxon>
        <taxon>Sar</taxon>
        <taxon>Stramenopiles</taxon>
        <taxon>Ochrophyta</taxon>
        <taxon>Bacillariophyta</taxon>
        <taxon>Bacillariophyceae</taxon>
        <taxon>Bacillariophycidae</taxon>
        <taxon>Bacillariales</taxon>
        <taxon>Bacillariaceae</taxon>
        <taxon>Tryblionella</taxon>
    </lineage>
</organism>
<keyword evidence="1" id="KW-0687">Ribonucleoprotein</keyword>
<geneLocation type="mitochondrion" evidence="1"/>
<dbReference type="EMBL" id="MT383643">
    <property type="protein sequence ID" value="QWM93599.1"/>
    <property type="molecule type" value="Genomic_DNA"/>
</dbReference>
<protein>
    <submittedName>
        <fullName evidence="1">Ribosomal protein S2</fullName>
    </submittedName>
</protein>
<dbReference type="Gene3D" id="3.40.50.10490">
    <property type="entry name" value="Glucose-6-phosphate isomerase like protein, domain 1"/>
    <property type="match status" value="1"/>
</dbReference>
<dbReference type="GO" id="GO:0005840">
    <property type="term" value="C:ribosome"/>
    <property type="evidence" value="ECO:0007669"/>
    <property type="project" value="UniProtKB-KW"/>
</dbReference>
<dbReference type="InterPro" id="IPR023591">
    <property type="entry name" value="Ribosomal_uS2_flav_dom_sf"/>
</dbReference>
<dbReference type="SUPFAM" id="SSF52313">
    <property type="entry name" value="Ribosomal protein S2"/>
    <property type="match status" value="1"/>
</dbReference>
<proteinExistence type="predicted"/>
<sequence length="218" mass="25148">MKTKKFKFKQILKLHLLKSRAYENSIKKSNSLSHISLTQTIVDFKKILKIIFKYHQIGKRILFVGVPTELELKINKLTNHVAVSKTFNLQGFISNNIKTNKNSKSRFSSFLLPKLVQKPDLIVLFSSEKEQNIISESYVAKTPLIKFGADCSVTNSEVASLYTVSGFGDNLQLNQNKNLIFIGLNFLFKTINRKNRKSDKLMNKPLRSEFQTKRKQFK</sequence>
<dbReference type="RefSeq" id="YP_010134109.1">
    <property type="nucleotide sequence ID" value="NC_056792.1"/>
</dbReference>
<keyword evidence="1" id="KW-0689">Ribosomal protein</keyword>
<dbReference type="AlphaFoldDB" id="A0A8F1B811"/>
<reference evidence="1" key="1">
    <citation type="journal article" date="2021" name="Ecol Indic">
        <title>Morphological and molecular identification reveals that waters from an isolated oasis in Tamanrasset (extreme South of Algerian Sahara) are colonized by opportunistic and pollution-tolerant diatom species.</title>
        <authorList>
            <person name="Gastineau R."/>
            <person name="Hamedi C."/>
            <person name="Baba Hamed M.B."/>
            <person name="Abi-Ayad S.-M.E.-A."/>
            <person name="Bak M."/>
            <person name="Lemieux C."/>
            <person name="Turmel M."/>
            <person name="Dobosz S."/>
            <person name="Wrobel R.J."/>
            <person name="Kierzek A."/>
            <person name="Lange-Bertalot H."/>
            <person name="Witkowski A."/>
        </authorList>
    </citation>
    <scope>NUCLEOTIDE SEQUENCE</scope>
    <source>
        <strain evidence="1">SZCZR1825</strain>
    </source>
</reference>
<name>A0A8F1B811_9STRA</name>